<comment type="subcellular location">
    <subcellularLocation>
        <location evidence="1">Membrane</location>
        <topology evidence="1">Multi-pass membrane protein</topology>
    </subcellularLocation>
    <subcellularLocation>
        <location evidence="2">Plastid</location>
        <location evidence="2">Chloroplast</location>
    </subcellularLocation>
</comment>
<gene>
    <name evidence="16" type="ORF">TrCOL_g1652</name>
</gene>
<dbReference type="GO" id="GO:0016020">
    <property type="term" value="C:membrane"/>
    <property type="evidence" value="ECO:0007669"/>
    <property type="project" value="UniProtKB-SubCell"/>
</dbReference>
<proteinExistence type="inferred from homology"/>
<evidence type="ECO:0000256" key="4">
    <source>
        <dbReference type="ARBA" id="ARBA00022528"/>
    </source>
</evidence>
<evidence type="ECO:0000256" key="10">
    <source>
        <dbReference type="ARBA" id="ARBA00022989"/>
    </source>
</evidence>
<evidence type="ECO:0000256" key="6">
    <source>
        <dbReference type="ARBA" id="ARBA00022670"/>
    </source>
</evidence>
<feature type="transmembrane region" description="Helical" evidence="14">
    <location>
        <begin position="637"/>
        <end position="666"/>
    </location>
</feature>
<name>A0A9W7LDN0_9STRA</name>
<feature type="transmembrane region" description="Helical" evidence="14">
    <location>
        <begin position="592"/>
        <end position="617"/>
    </location>
</feature>
<feature type="region of interest" description="Disordered" evidence="13">
    <location>
        <begin position="103"/>
        <end position="123"/>
    </location>
</feature>
<keyword evidence="11 14" id="KW-0472">Membrane</keyword>
<keyword evidence="17" id="KW-1185">Reference proteome</keyword>
<evidence type="ECO:0000256" key="14">
    <source>
        <dbReference type="SAM" id="Phobius"/>
    </source>
</evidence>
<evidence type="ECO:0000256" key="2">
    <source>
        <dbReference type="ARBA" id="ARBA00004229"/>
    </source>
</evidence>
<evidence type="ECO:0000256" key="11">
    <source>
        <dbReference type="ARBA" id="ARBA00023136"/>
    </source>
</evidence>
<dbReference type="PANTHER" id="PTHR31412">
    <property type="entry name" value="ZINC METALLOPROTEASE EGY1"/>
    <property type="match status" value="1"/>
</dbReference>
<reference evidence="17" key="1">
    <citation type="journal article" date="2023" name="Commun. Biol.">
        <title>Genome analysis of Parmales, the sister group of diatoms, reveals the evolutionary specialization of diatoms from phago-mixotrophs to photoautotrophs.</title>
        <authorList>
            <person name="Ban H."/>
            <person name="Sato S."/>
            <person name="Yoshikawa S."/>
            <person name="Yamada K."/>
            <person name="Nakamura Y."/>
            <person name="Ichinomiya M."/>
            <person name="Sato N."/>
            <person name="Blanc-Mathieu R."/>
            <person name="Endo H."/>
            <person name="Kuwata A."/>
            <person name="Ogata H."/>
        </authorList>
    </citation>
    <scope>NUCLEOTIDE SEQUENCE [LARGE SCALE GENOMIC DNA]</scope>
</reference>
<feature type="signal peptide" evidence="15">
    <location>
        <begin position="1"/>
        <end position="15"/>
    </location>
</feature>
<sequence>MLWFLPLLYLAPVLSFLLPPVPHRVYVAPRSVFKRFFGENEPKKELPEVEIEKRRVEKAANSGALSPEELISEAKRLRYEASIRETELRLEKLRQAREMLKECESDRGDSADSRVEGSSGLGGGAVGIKDAGDCDIDTIEGAKRNIENLLRELSVNTKREGQEEEVGGESMREGSNETEVLACSDPIVNDASRTREGKVSANTTSPRSDAISEIFSAAYSDLPGFLKPFVGNLLLEDKYNATRNEKETNAEIQNILAEELEEVDEVLAASGIFGNATNATVLSLLDELSGFEGSQSDLEMMVSSTMPTSVTESLVSQEDLDLLQSRVLKPSTGWESQSKGEKVPGGWIIKGKWNGGVTFETIDKLLLSEQKSNFGDISVCYVVDPTPLTEDEIELGQEPSGVLYVTRKPVVKQSWLASVVTSFSLVSLAVFSLGGFALNDEVVRRLEVAQETTANVGWLLDLARPIFVAVAAQQAAKDIGRILVSISEDVKLTPPAIVPSFNFGILGSVVKCKTNANDRNALFDLGVVGPSIGIGVGILMLILGLFATSSAAGIELSSYPRLPVSFLRSSALAGGLVDAILGDVLGGPDPNAAIAIHPFAVAGYAGIVTSALSALPIGNTDGGRVSLSVFGRSGASVVNGLCLFTLLIAGFLGSDVLLYYGAVAAVAQRELEVPCRDEVTETSTGRVVYTILLGCFAAMALLPLPISTPF</sequence>
<evidence type="ECO:0000256" key="1">
    <source>
        <dbReference type="ARBA" id="ARBA00004141"/>
    </source>
</evidence>
<keyword evidence="10 14" id="KW-1133">Transmembrane helix</keyword>
<dbReference type="OrthoDB" id="195057at2759"/>
<organism evidence="16 17">
    <name type="scientific">Triparma columacea</name>
    <dbReference type="NCBI Taxonomy" id="722753"/>
    <lineage>
        <taxon>Eukaryota</taxon>
        <taxon>Sar</taxon>
        <taxon>Stramenopiles</taxon>
        <taxon>Ochrophyta</taxon>
        <taxon>Bolidophyceae</taxon>
        <taxon>Parmales</taxon>
        <taxon>Triparmaceae</taxon>
        <taxon>Triparma</taxon>
    </lineage>
</organism>
<keyword evidence="4" id="KW-0150">Chloroplast</keyword>
<keyword evidence="9" id="KW-0809">Transit peptide</keyword>
<evidence type="ECO:0000256" key="9">
    <source>
        <dbReference type="ARBA" id="ARBA00022946"/>
    </source>
</evidence>
<accession>A0A9W7LDN0</accession>
<feature type="chain" id="PRO_5040907939" evidence="15">
    <location>
        <begin position="16"/>
        <end position="710"/>
    </location>
</feature>
<keyword evidence="15" id="KW-0732">Signal</keyword>
<dbReference type="InterPro" id="IPR044838">
    <property type="entry name" value="EGY1-like"/>
</dbReference>
<feature type="transmembrane region" description="Helical" evidence="14">
    <location>
        <begin position="687"/>
        <end position="706"/>
    </location>
</feature>
<dbReference type="PANTHER" id="PTHR31412:SF0">
    <property type="entry name" value="ZINC METALLOPROTEASE EGY1, CHLOROPLASTIC-RELATED"/>
    <property type="match status" value="1"/>
</dbReference>
<dbReference type="GO" id="GO:0008233">
    <property type="term" value="F:peptidase activity"/>
    <property type="evidence" value="ECO:0007669"/>
    <property type="project" value="UniProtKB-KW"/>
</dbReference>
<evidence type="ECO:0000256" key="13">
    <source>
        <dbReference type="SAM" id="MobiDB-lite"/>
    </source>
</evidence>
<evidence type="ECO:0000256" key="3">
    <source>
        <dbReference type="ARBA" id="ARBA00007931"/>
    </source>
</evidence>
<evidence type="ECO:0000256" key="7">
    <source>
        <dbReference type="ARBA" id="ARBA00022692"/>
    </source>
</evidence>
<dbReference type="GO" id="GO:0009507">
    <property type="term" value="C:chloroplast"/>
    <property type="evidence" value="ECO:0007669"/>
    <property type="project" value="UniProtKB-SubCell"/>
</dbReference>
<keyword evidence="12" id="KW-0175">Coiled coil</keyword>
<evidence type="ECO:0000256" key="5">
    <source>
        <dbReference type="ARBA" id="ARBA00022640"/>
    </source>
</evidence>
<keyword evidence="5" id="KW-0934">Plastid</keyword>
<dbReference type="EMBL" id="BRYA01000310">
    <property type="protein sequence ID" value="GMI46704.1"/>
    <property type="molecule type" value="Genomic_DNA"/>
</dbReference>
<keyword evidence="6" id="KW-0645">Protease</keyword>
<feature type="region of interest" description="Disordered" evidence="13">
    <location>
        <begin position="157"/>
        <end position="177"/>
    </location>
</feature>
<feature type="compositionally biased region" description="Basic and acidic residues" evidence="13">
    <location>
        <begin position="103"/>
        <end position="115"/>
    </location>
</feature>
<evidence type="ECO:0000313" key="17">
    <source>
        <dbReference type="Proteomes" id="UP001165065"/>
    </source>
</evidence>
<keyword evidence="7 14" id="KW-0812">Transmembrane</keyword>
<comment type="caution">
    <text evidence="16">The sequence shown here is derived from an EMBL/GenBank/DDBJ whole genome shotgun (WGS) entry which is preliminary data.</text>
</comment>
<evidence type="ECO:0000256" key="8">
    <source>
        <dbReference type="ARBA" id="ARBA00022801"/>
    </source>
</evidence>
<evidence type="ECO:0000256" key="12">
    <source>
        <dbReference type="SAM" id="Coils"/>
    </source>
</evidence>
<dbReference type="AlphaFoldDB" id="A0A9W7LDN0"/>
<protein>
    <submittedName>
        <fullName evidence="16">Uncharacterized protein</fullName>
    </submittedName>
</protein>
<evidence type="ECO:0000313" key="16">
    <source>
        <dbReference type="EMBL" id="GMI46704.1"/>
    </source>
</evidence>
<dbReference type="GO" id="GO:0006508">
    <property type="term" value="P:proteolysis"/>
    <property type="evidence" value="ECO:0007669"/>
    <property type="project" value="UniProtKB-KW"/>
</dbReference>
<feature type="coiled-coil region" evidence="12">
    <location>
        <begin position="76"/>
        <end position="103"/>
    </location>
</feature>
<feature type="transmembrane region" description="Helical" evidence="14">
    <location>
        <begin position="521"/>
        <end position="546"/>
    </location>
</feature>
<evidence type="ECO:0000256" key="15">
    <source>
        <dbReference type="SAM" id="SignalP"/>
    </source>
</evidence>
<keyword evidence="8" id="KW-0378">Hydrolase</keyword>
<dbReference type="Proteomes" id="UP001165065">
    <property type="component" value="Unassembled WGS sequence"/>
</dbReference>
<feature type="transmembrane region" description="Helical" evidence="14">
    <location>
        <begin position="415"/>
        <end position="438"/>
    </location>
</feature>
<comment type="similarity">
    <text evidence="3">Belongs to the peptidase M50B family.</text>
</comment>